<reference evidence="13" key="1">
    <citation type="submission" date="2017-07" db="EMBL/GenBank/DDBJ databases">
        <authorList>
            <person name="Varghese N."/>
            <person name="Submissions S."/>
        </authorList>
    </citation>
    <scope>NUCLEOTIDE SEQUENCE [LARGE SCALE GENOMIC DNA]</scope>
    <source>
        <strain evidence="13">NLAE-zl-C134</strain>
    </source>
</reference>
<comment type="subunit">
    <text evidence="2 7">Homodimer.</text>
</comment>
<evidence type="ECO:0000256" key="5">
    <source>
        <dbReference type="ARBA" id="ARBA00023064"/>
    </source>
</evidence>
<feature type="binding site" description="in other chain" evidence="9">
    <location>
        <position position="288"/>
    </location>
    <ligand>
        <name>substrate</name>
        <note>ligand shared between dimeric partners</note>
    </ligand>
</feature>
<dbReference type="GO" id="GO:0019521">
    <property type="term" value="P:D-gluconate metabolic process"/>
    <property type="evidence" value="ECO:0007669"/>
    <property type="project" value="UniProtKB-KW"/>
</dbReference>
<feature type="binding site" evidence="9">
    <location>
        <position position="451"/>
    </location>
    <ligand>
        <name>substrate</name>
        <note>ligand shared between dimeric partners</note>
    </ligand>
</feature>
<keyword evidence="5 10" id="KW-0311">Gluconate utilization</keyword>
<keyword evidence="4 7" id="KW-0560">Oxidoreductase</keyword>
<dbReference type="InterPro" id="IPR006113">
    <property type="entry name" value="6PGDH_Gnd/GntZ"/>
</dbReference>
<dbReference type="Gene3D" id="1.20.5.320">
    <property type="entry name" value="6-Phosphogluconate Dehydrogenase, domain 3"/>
    <property type="match status" value="1"/>
</dbReference>
<dbReference type="SMART" id="SM01350">
    <property type="entry name" value="6PGD"/>
    <property type="match status" value="1"/>
</dbReference>
<dbReference type="Gene3D" id="3.40.50.720">
    <property type="entry name" value="NAD(P)-binding Rossmann-like Domain"/>
    <property type="match status" value="1"/>
</dbReference>
<feature type="active site" description="Proton acceptor" evidence="8">
    <location>
        <position position="184"/>
    </location>
</feature>
<evidence type="ECO:0000256" key="3">
    <source>
        <dbReference type="ARBA" id="ARBA00022857"/>
    </source>
</evidence>
<dbReference type="InterPro" id="IPR006114">
    <property type="entry name" value="6PGDH_C"/>
</dbReference>
<dbReference type="GO" id="GO:0050661">
    <property type="term" value="F:NADP binding"/>
    <property type="evidence" value="ECO:0007669"/>
    <property type="project" value="InterPro"/>
</dbReference>
<dbReference type="RefSeq" id="WP_242992370.1">
    <property type="nucleotide sequence ID" value="NZ_QGDS01000006.1"/>
</dbReference>
<dbReference type="Pfam" id="PF03446">
    <property type="entry name" value="NAD_binding_2"/>
    <property type="match status" value="1"/>
</dbReference>
<dbReference type="UniPathway" id="UPA00115">
    <property type="reaction ID" value="UER00410"/>
</dbReference>
<dbReference type="InterPro" id="IPR006183">
    <property type="entry name" value="Pgluconate_DH"/>
</dbReference>
<dbReference type="FunFam" id="1.10.1040.10:FF:000032">
    <property type="entry name" value="6-phosphogluconate dehydrogenase, decarboxylating"/>
    <property type="match status" value="1"/>
</dbReference>
<dbReference type="InterPro" id="IPR008927">
    <property type="entry name" value="6-PGluconate_DH-like_C_sf"/>
</dbReference>
<evidence type="ECO:0000259" key="11">
    <source>
        <dbReference type="SMART" id="SM01350"/>
    </source>
</evidence>
<dbReference type="AlphaFoldDB" id="A0A315ZY39"/>
<comment type="pathway">
    <text evidence="7 10">Carbohydrate degradation; pentose phosphate pathway; D-ribulose 5-phosphate from D-glucose 6-phosphate (oxidative stage): step 3/3.</text>
</comment>
<dbReference type="NCBIfam" id="NF006765">
    <property type="entry name" value="PRK09287.1"/>
    <property type="match status" value="1"/>
</dbReference>
<evidence type="ECO:0000256" key="8">
    <source>
        <dbReference type="PIRSR" id="PIRSR000109-1"/>
    </source>
</evidence>
<dbReference type="Gene3D" id="1.10.1040.10">
    <property type="entry name" value="N-(1-d-carboxylethyl)-l-norvaline Dehydrogenase, domain 2"/>
    <property type="match status" value="1"/>
</dbReference>
<evidence type="ECO:0000256" key="4">
    <source>
        <dbReference type="ARBA" id="ARBA00023002"/>
    </source>
</evidence>
<organism evidence="12 13">
    <name type="scientific">Faecalicatena contorta</name>
    <dbReference type="NCBI Taxonomy" id="39482"/>
    <lineage>
        <taxon>Bacteria</taxon>
        <taxon>Bacillati</taxon>
        <taxon>Bacillota</taxon>
        <taxon>Clostridia</taxon>
        <taxon>Lachnospirales</taxon>
        <taxon>Lachnospiraceae</taxon>
        <taxon>Faecalicatena</taxon>
    </lineage>
</organism>
<dbReference type="InterPro" id="IPR036291">
    <property type="entry name" value="NAD(P)-bd_dom_sf"/>
</dbReference>
<dbReference type="GO" id="GO:0006098">
    <property type="term" value="P:pentose-phosphate shunt"/>
    <property type="evidence" value="ECO:0007669"/>
    <property type="project" value="UniProtKB-UniPathway"/>
</dbReference>
<dbReference type="SUPFAM" id="SSF51735">
    <property type="entry name" value="NAD(P)-binding Rossmann-fold domains"/>
    <property type="match status" value="1"/>
</dbReference>
<dbReference type="Pfam" id="PF00393">
    <property type="entry name" value="6PGD"/>
    <property type="match status" value="1"/>
</dbReference>
<feature type="binding site" evidence="9">
    <location>
        <position position="445"/>
    </location>
    <ligand>
        <name>substrate</name>
        <note>ligand shared between dimeric partners</note>
    </ligand>
</feature>
<evidence type="ECO:0000256" key="1">
    <source>
        <dbReference type="ARBA" id="ARBA00008419"/>
    </source>
</evidence>
<accession>A0A315ZY39</accession>
<feature type="binding site" description="in other chain" evidence="9">
    <location>
        <position position="104"/>
    </location>
    <ligand>
        <name>substrate</name>
        <note>ligand shared between dimeric partners</note>
    </ligand>
</feature>
<dbReference type="InterPro" id="IPR006115">
    <property type="entry name" value="6PGDH_NADP-bd"/>
</dbReference>
<dbReference type="PIRSF" id="PIRSF000109">
    <property type="entry name" value="6PGD"/>
    <property type="match status" value="1"/>
</dbReference>
<evidence type="ECO:0000256" key="2">
    <source>
        <dbReference type="ARBA" id="ARBA00011738"/>
    </source>
</evidence>
<feature type="binding site" description="in other chain" evidence="9">
    <location>
        <position position="192"/>
    </location>
    <ligand>
        <name>substrate</name>
        <note>ligand shared between dimeric partners</note>
    </ligand>
</feature>
<name>A0A315ZY39_9FIRM</name>
<keyword evidence="6 7" id="KW-0570">Pentose shunt</keyword>
<evidence type="ECO:0000256" key="6">
    <source>
        <dbReference type="ARBA" id="ARBA00023126"/>
    </source>
</evidence>
<evidence type="ECO:0000256" key="7">
    <source>
        <dbReference type="PIRNR" id="PIRNR000109"/>
    </source>
</evidence>
<dbReference type="PANTHER" id="PTHR11811">
    <property type="entry name" value="6-PHOSPHOGLUCONATE DEHYDROGENASE"/>
    <property type="match status" value="1"/>
</dbReference>
<comment type="function">
    <text evidence="7">Catalyzes the oxidative decarboxylation of 6-phosphogluconate to ribulose 5-phosphate and CO(2), with concomitant reduction of NADP to NADPH.</text>
</comment>
<proteinExistence type="inferred from homology"/>
<evidence type="ECO:0000313" key="13">
    <source>
        <dbReference type="Proteomes" id="UP000254051"/>
    </source>
</evidence>
<gene>
    <name evidence="12" type="ORF">SAMN05216529_106239</name>
</gene>
<comment type="catalytic activity">
    <reaction evidence="7 10">
        <text>6-phospho-D-gluconate + NADP(+) = D-ribulose 5-phosphate + CO2 + NADPH</text>
        <dbReference type="Rhea" id="RHEA:10116"/>
        <dbReference type="ChEBI" id="CHEBI:16526"/>
        <dbReference type="ChEBI" id="CHEBI:57783"/>
        <dbReference type="ChEBI" id="CHEBI:58121"/>
        <dbReference type="ChEBI" id="CHEBI:58349"/>
        <dbReference type="ChEBI" id="CHEBI:58759"/>
        <dbReference type="EC" id="1.1.1.44"/>
    </reaction>
</comment>
<evidence type="ECO:0000313" key="12">
    <source>
        <dbReference type="EMBL" id="SUQ14546.1"/>
    </source>
</evidence>
<dbReference type="NCBIfam" id="TIGR00873">
    <property type="entry name" value="gnd"/>
    <property type="match status" value="1"/>
</dbReference>
<feature type="binding site" description="in other chain" evidence="9">
    <location>
        <begin position="130"/>
        <end position="132"/>
    </location>
    <ligand>
        <name>substrate</name>
        <note>ligand shared between dimeric partners</note>
    </ligand>
</feature>
<dbReference type="InterPro" id="IPR013328">
    <property type="entry name" value="6PGD_dom2"/>
</dbReference>
<evidence type="ECO:0000256" key="10">
    <source>
        <dbReference type="RuleBase" id="RU000485"/>
    </source>
</evidence>
<protein>
    <recommendedName>
        <fullName evidence="7 10">6-phosphogluconate dehydrogenase, decarboxylating</fullName>
        <ecNumber evidence="7 10">1.1.1.44</ecNumber>
    </recommendedName>
</protein>
<dbReference type="EMBL" id="UHJJ01000006">
    <property type="protein sequence ID" value="SUQ14546.1"/>
    <property type="molecule type" value="Genomic_DNA"/>
</dbReference>
<keyword evidence="3 7" id="KW-0521">NADP</keyword>
<keyword evidence="13" id="KW-1185">Reference proteome</keyword>
<feature type="binding site" description="in other chain" evidence="9">
    <location>
        <position position="261"/>
    </location>
    <ligand>
        <name>substrate</name>
        <note>ligand shared between dimeric partners</note>
    </ligand>
</feature>
<feature type="domain" description="6-phosphogluconate dehydrogenase C-terminal" evidence="11">
    <location>
        <begin position="180"/>
        <end position="467"/>
    </location>
</feature>
<dbReference type="EC" id="1.1.1.44" evidence="7 10"/>
<dbReference type="PRINTS" id="PR00076">
    <property type="entry name" value="6PGDHDRGNASE"/>
</dbReference>
<comment type="similarity">
    <text evidence="1 7 10">Belongs to the 6-phosphogluconate dehydrogenase family.</text>
</comment>
<feature type="binding site" description="in other chain" evidence="9">
    <location>
        <begin position="187"/>
        <end position="188"/>
    </location>
    <ligand>
        <name>substrate</name>
        <note>ligand shared between dimeric partners</note>
    </ligand>
</feature>
<dbReference type="GO" id="GO:0004616">
    <property type="term" value="F:phosphogluconate dehydrogenase (decarboxylating) activity"/>
    <property type="evidence" value="ECO:0007669"/>
    <property type="project" value="UniProtKB-EC"/>
</dbReference>
<dbReference type="SUPFAM" id="SSF48179">
    <property type="entry name" value="6-phosphogluconate dehydrogenase C-terminal domain-like"/>
    <property type="match status" value="1"/>
</dbReference>
<evidence type="ECO:0000256" key="9">
    <source>
        <dbReference type="PIRSR" id="PIRSR000109-2"/>
    </source>
</evidence>
<feature type="active site" description="Proton donor" evidence="8">
    <location>
        <position position="191"/>
    </location>
</feature>
<dbReference type="Proteomes" id="UP000254051">
    <property type="component" value="Unassembled WGS sequence"/>
</dbReference>
<sequence>MQQKCDIAVYGLGVMGASLAKNMLNHGYRVVVYSISEQERARFKDDIKNQDTYVIAESEEELLQSLASPRKIFIMIMAGKPVDMVLDSLIPCLNKNDVVMDGGNSYYEESVRRYYKCQEAGIQFLGVGVSGGEKGALTGPSMMVGGSRRGWESSRRILQTIAAKYEGNPCCVYLGNEGAGHYVKMVHNGIEYGILQLLSETYHYLKDGIHAPHEKITELFRSWKESELSSYLIDISIQVLEKRDVDGKFLLDKIRDKADQKGTGLWTLKEALKAGIYVPTIYEAVQARSFSGRDKVRNSGRKILAKGQSTALFIELDESICHMFKEALYWGMISCYSQGLELIQYASKKYDWQIPILEVVQVWREGCIIRSALLSEIQNALIGKPEALILSQYWTDREEKVESVRYITANALLAGYPCAAYESVLNYYSYFETETMPVCFLQGLRDCFGAHTYERKDGNGRFHTEWTE</sequence>